<dbReference type="AlphaFoldDB" id="W4K5C8"/>
<dbReference type="RefSeq" id="XP_009547303.1">
    <property type="nucleotide sequence ID" value="XM_009549008.1"/>
</dbReference>
<evidence type="ECO:0000256" key="1">
    <source>
        <dbReference type="SAM" id="Phobius"/>
    </source>
</evidence>
<evidence type="ECO:0000313" key="2">
    <source>
        <dbReference type="EMBL" id="ETW80570.1"/>
    </source>
</evidence>
<evidence type="ECO:0000313" key="3">
    <source>
        <dbReference type="Proteomes" id="UP000030671"/>
    </source>
</evidence>
<keyword evidence="1" id="KW-1133">Transmembrane helix</keyword>
<keyword evidence="3" id="KW-1185">Reference proteome</keyword>
<gene>
    <name evidence="2" type="ORF">HETIRDRAFT_459332</name>
</gene>
<protein>
    <submittedName>
        <fullName evidence="2">Uncharacterized protein</fullName>
    </submittedName>
</protein>
<dbReference type="OrthoDB" id="3233661at2759"/>
<dbReference type="EMBL" id="KI925459">
    <property type="protein sequence ID" value="ETW80570.1"/>
    <property type="molecule type" value="Genomic_DNA"/>
</dbReference>
<dbReference type="eggNOG" id="ENOG502SJ2X">
    <property type="taxonomic scope" value="Eukaryota"/>
</dbReference>
<dbReference type="Proteomes" id="UP000030671">
    <property type="component" value="Unassembled WGS sequence"/>
</dbReference>
<dbReference type="HOGENOM" id="CLU_037968_0_0_1"/>
<feature type="transmembrane region" description="Helical" evidence="1">
    <location>
        <begin position="72"/>
        <end position="97"/>
    </location>
</feature>
<accession>W4K5C8</accession>
<reference evidence="2 3" key="1">
    <citation type="journal article" date="2012" name="New Phytol.">
        <title>Insight into trade-off between wood decay and parasitism from the genome of a fungal forest pathogen.</title>
        <authorList>
            <person name="Olson A."/>
            <person name="Aerts A."/>
            <person name="Asiegbu F."/>
            <person name="Belbahri L."/>
            <person name="Bouzid O."/>
            <person name="Broberg A."/>
            <person name="Canback B."/>
            <person name="Coutinho P.M."/>
            <person name="Cullen D."/>
            <person name="Dalman K."/>
            <person name="Deflorio G."/>
            <person name="van Diepen L.T."/>
            <person name="Dunand C."/>
            <person name="Duplessis S."/>
            <person name="Durling M."/>
            <person name="Gonthier P."/>
            <person name="Grimwood J."/>
            <person name="Fossdal C.G."/>
            <person name="Hansson D."/>
            <person name="Henrissat B."/>
            <person name="Hietala A."/>
            <person name="Himmelstrand K."/>
            <person name="Hoffmeister D."/>
            <person name="Hogberg N."/>
            <person name="James T.Y."/>
            <person name="Karlsson M."/>
            <person name="Kohler A."/>
            <person name="Kues U."/>
            <person name="Lee Y.H."/>
            <person name="Lin Y.C."/>
            <person name="Lind M."/>
            <person name="Lindquist E."/>
            <person name="Lombard V."/>
            <person name="Lucas S."/>
            <person name="Lunden K."/>
            <person name="Morin E."/>
            <person name="Murat C."/>
            <person name="Park J."/>
            <person name="Raffaello T."/>
            <person name="Rouze P."/>
            <person name="Salamov A."/>
            <person name="Schmutz J."/>
            <person name="Solheim H."/>
            <person name="Stahlberg J."/>
            <person name="Velez H."/>
            <person name="de Vries R.P."/>
            <person name="Wiebenga A."/>
            <person name="Woodward S."/>
            <person name="Yakovlev I."/>
            <person name="Garbelotto M."/>
            <person name="Martin F."/>
            <person name="Grigoriev I.V."/>
            <person name="Stenlid J."/>
        </authorList>
    </citation>
    <scope>NUCLEOTIDE SEQUENCE [LARGE SCALE GENOMIC DNA]</scope>
    <source>
        <strain evidence="2 3">TC 32-1</strain>
    </source>
</reference>
<organism evidence="2 3">
    <name type="scientific">Heterobasidion irregulare (strain TC 32-1)</name>
    <dbReference type="NCBI Taxonomy" id="747525"/>
    <lineage>
        <taxon>Eukaryota</taxon>
        <taxon>Fungi</taxon>
        <taxon>Dikarya</taxon>
        <taxon>Basidiomycota</taxon>
        <taxon>Agaricomycotina</taxon>
        <taxon>Agaricomycetes</taxon>
        <taxon>Russulales</taxon>
        <taxon>Bondarzewiaceae</taxon>
        <taxon>Heterobasidion</taxon>
        <taxon>Heterobasidion annosum species complex</taxon>
    </lineage>
</organism>
<proteinExistence type="predicted"/>
<dbReference type="STRING" id="747525.W4K5C8"/>
<dbReference type="GeneID" id="20676987"/>
<keyword evidence="1" id="KW-0472">Membrane</keyword>
<keyword evidence="1" id="KW-0812">Transmembrane</keyword>
<dbReference type="KEGG" id="hir:HETIRDRAFT_459332"/>
<sequence length="502" mass="55505">MIILDPEDDQLPKLAVDAAAIPTRRTADHFPQQIPSRPRSPVLPDYETSEAQQQIFQKLRGKSRKSSKFCRGVLYAIILYVGLFVVVGLPLIFLQIWRRPQRHPIPPFERPPPPNMVSQVELFIPLSEGEEAACNSWNSEYSSPGSRSLQFALPVDKPIIIHSNVSTDRATLPGFSGHLHVDVNRDRNVSDALVAVTVHYSTYDLFRETHVCLMKSDNRTAVSLYVPESMEASDALSFNITLLLPHVASPRPLRLDRLSTSLPYFNQSFGHLETVRFKKVLIEGASSKVTFDYIKANKLLVKTTEQEVSGTFNISDTLTLDTINGPIYANITLKNCGRADKPTFMSLDTGNGPITANISLLVSEKYQLFPPVAVEFHPNFITKARTFNAPMALAIAHTGRASRFFLSAQNSQAPVDVALDALYAGTFDLQAKSDAVHVRTSPAAGALGAEKLAVVYDHETHSRILGWVGRGERPAMNDRKKEGHVEVMSSLSPVTLHVNESA</sequence>
<dbReference type="InParanoid" id="W4K5C8"/>
<name>W4K5C8_HETIT</name>